<dbReference type="GO" id="GO:0009847">
    <property type="term" value="P:spore germination"/>
    <property type="evidence" value="ECO:0007669"/>
    <property type="project" value="InterPro"/>
</dbReference>
<reference evidence="4 5" key="2">
    <citation type="submission" date="2020-06" db="EMBL/GenBank/DDBJ databases">
        <title>Complete Genome Sequence of Clostridium muelleri sp. nov. P21T, an Acid-Alcohol Producing Acetogen Isolated from Old Hay.</title>
        <authorList>
            <person name="Duncan K.E."/>
            <person name="Tanner R.S."/>
        </authorList>
    </citation>
    <scope>NUCLEOTIDE SEQUENCE [LARGE SCALE GENOMIC DNA]</scope>
    <source>
        <strain evidence="4 5">P21</strain>
    </source>
</reference>
<evidence type="ECO:0000313" key="5">
    <source>
        <dbReference type="Proteomes" id="UP000537131"/>
    </source>
</evidence>
<keyword evidence="2 3" id="KW-0472">Membrane</keyword>
<feature type="transmembrane region" description="Helical" evidence="3">
    <location>
        <begin position="410"/>
        <end position="435"/>
    </location>
</feature>
<organism evidence="4 5">
    <name type="scientific">Clostridium muellerianum</name>
    <dbReference type="NCBI Taxonomy" id="2716538"/>
    <lineage>
        <taxon>Bacteria</taxon>
        <taxon>Bacillati</taxon>
        <taxon>Bacillota</taxon>
        <taxon>Clostridia</taxon>
        <taxon>Eubacteriales</taxon>
        <taxon>Clostridiaceae</taxon>
        <taxon>Clostridium</taxon>
    </lineage>
</organism>
<dbReference type="RefSeq" id="WP_169298332.1">
    <property type="nucleotide sequence ID" value="NZ_JABBNI010000025.1"/>
</dbReference>
<keyword evidence="5" id="KW-1185">Reference proteome</keyword>
<gene>
    <name evidence="4" type="ORF">HBE96_13910</name>
</gene>
<dbReference type="PIRSF" id="PIRSF005690">
    <property type="entry name" value="GerBA"/>
    <property type="match status" value="1"/>
</dbReference>
<keyword evidence="3" id="KW-0812">Transmembrane</keyword>
<name>A0A7Y0EHU2_9CLOT</name>
<evidence type="ECO:0000256" key="2">
    <source>
        <dbReference type="ARBA" id="ARBA00023136"/>
    </source>
</evidence>
<evidence type="ECO:0000313" key="4">
    <source>
        <dbReference type="EMBL" id="NMM63748.1"/>
    </source>
</evidence>
<comment type="similarity">
    <text evidence="1">Belongs to the GerABKA family.</text>
</comment>
<dbReference type="AlphaFoldDB" id="A0A7Y0EHU2"/>
<feature type="transmembrane region" description="Helical" evidence="3">
    <location>
        <begin position="351"/>
        <end position="370"/>
    </location>
</feature>
<reference evidence="4 5" key="1">
    <citation type="submission" date="2020-04" db="EMBL/GenBank/DDBJ databases">
        <authorList>
            <person name="Doyle D.A."/>
        </authorList>
    </citation>
    <scope>NUCLEOTIDE SEQUENCE [LARGE SCALE GENOMIC DNA]</scope>
    <source>
        <strain evidence="4 5">P21</strain>
    </source>
</reference>
<comment type="caution">
    <text evidence="4">The sequence shown here is derived from an EMBL/GenBank/DDBJ whole genome shotgun (WGS) entry which is preliminary data.</text>
</comment>
<feature type="transmembrane region" description="Helical" evidence="3">
    <location>
        <begin position="287"/>
        <end position="306"/>
    </location>
</feature>
<protein>
    <submittedName>
        <fullName evidence="4">Spore germination protein</fullName>
    </submittedName>
</protein>
<dbReference type="GO" id="GO:0016020">
    <property type="term" value="C:membrane"/>
    <property type="evidence" value="ECO:0007669"/>
    <property type="project" value="InterPro"/>
</dbReference>
<evidence type="ECO:0000256" key="3">
    <source>
        <dbReference type="SAM" id="Phobius"/>
    </source>
</evidence>
<dbReference type="InterPro" id="IPR050768">
    <property type="entry name" value="UPF0353/GerABKA_families"/>
</dbReference>
<dbReference type="EMBL" id="JABBNI010000025">
    <property type="protein sequence ID" value="NMM63748.1"/>
    <property type="molecule type" value="Genomic_DNA"/>
</dbReference>
<evidence type="ECO:0000256" key="1">
    <source>
        <dbReference type="ARBA" id="ARBA00005278"/>
    </source>
</evidence>
<keyword evidence="3" id="KW-1133">Transmembrane helix</keyword>
<dbReference type="Pfam" id="PF03323">
    <property type="entry name" value="GerA"/>
    <property type="match status" value="1"/>
</dbReference>
<feature type="transmembrane region" description="Helical" evidence="3">
    <location>
        <begin position="245"/>
        <end position="266"/>
    </location>
</feature>
<dbReference type="InterPro" id="IPR004995">
    <property type="entry name" value="Spore_Ger"/>
</dbReference>
<accession>A0A7Y0EHU2</accession>
<proteinExistence type="inferred from homology"/>
<dbReference type="Proteomes" id="UP000537131">
    <property type="component" value="Unassembled WGS sequence"/>
</dbReference>
<feature type="transmembrane region" description="Helical" evidence="3">
    <location>
        <begin position="376"/>
        <end position="398"/>
    </location>
</feature>
<sequence>MCANKSLSKNIDDNINELVSKFKECPDVINKKLILKDGRKGCFFYLKGFINIDLIQRDFVKPMLSMDIENIPDKEILDYLPLLDTSLEYDIDATVKSVLNGKIIFLMDKLNYVIICGLIDAEKRSITEPENEKNVRGPHEGFIESLDTNIAMLRRKIKNENLKFNTITLGNETKQTVAVAYIDGIANPKLLSTLINKISKINTDGLLAIGYIEQYITDSPNSPFPQYLATERADKVVSSLLEGRLVILMDGTPFALIAPVSFWSFIQALDDYSTKWMLGSFIRYIRIISVVISMTLPALYISATAFQYYLVPLNLLIPLAISRTEVAFPPVVEALTMEFTIEIIREASIRLPTYISTTIGVAGGIIIGQAAVNAGIVSSLFIIVVAVTAMASYVIPVYDFGLALRLVRFLFLMFASFFGIIGVLVGSVFIISHLLSLESLGQPYFSPIIPFKKDDIKDTVVRAPLSFMKIRPHISLPLKKKRGGK</sequence>
<dbReference type="PANTHER" id="PTHR22550:SF5">
    <property type="entry name" value="LEUCINE ZIPPER PROTEIN 4"/>
    <property type="match status" value="1"/>
</dbReference>
<dbReference type="PANTHER" id="PTHR22550">
    <property type="entry name" value="SPORE GERMINATION PROTEIN"/>
    <property type="match status" value="1"/>
</dbReference>